<reference evidence="8 9" key="1">
    <citation type="journal article" date="2010" name="J. Bacteriol.">
        <title>Genome sequence of a cellulose-producing bacterium, Gluconacetobacter hansenii ATCC 23769.</title>
        <authorList>
            <person name="Iyer P.R."/>
            <person name="Geib S.M."/>
            <person name="Catchmark J."/>
            <person name="Kao T.H."/>
            <person name="Tien M."/>
        </authorList>
    </citation>
    <scope>NUCLEOTIDE SEQUENCE [LARGE SCALE GENOMIC DNA]</scope>
    <source>
        <strain evidence="8 9">ATCC 23769</strain>
    </source>
</reference>
<gene>
    <name evidence="8" type="ORF">GXY_14682</name>
</gene>
<evidence type="ECO:0000256" key="6">
    <source>
        <dbReference type="SAM" id="MobiDB-lite"/>
    </source>
</evidence>
<comment type="subcellular location">
    <subcellularLocation>
        <location evidence="1">Cell membrane</location>
        <topology evidence="1">Multi-pass membrane protein</topology>
    </subcellularLocation>
</comment>
<feature type="transmembrane region" description="Helical" evidence="7">
    <location>
        <begin position="95"/>
        <end position="122"/>
    </location>
</feature>
<protein>
    <recommendedName>
        <fullName evidence="10">Phosphate-starvation-inducible E</fullName>
    </recommendedName>
</protein>
<sequence length="257" mass="28764">MSCPIRAGKVQSLAGLPMHNFTRRHQAQGSSRPDGQEFSPIVWTWYDMIQPRRVHPPLHLRPSPHITKERMRPMITRLPGLFRISHLFDLFEEGVMLVLTLLIVVIAGVSLVHVVIAVGQMLLGIGMTPTSPEVIQSIFGMFFTVLIALEFKHSILVLPDAQPHSMIRMRSVLLIGMLATVRKFIVLDLKEVNVMEMLALSASILALGIVYWLVRPQMPSTPDDMAHGVPPDMPQHTDQNTDQHVAQTVSRNVATPE</sequence>
<evidence type="ECO:0000313" key="8">
    <source>
        <dbReference type="EMBL" id="EFG83181.1"/>
    </source>
</evidence>
<comment type="caution">
    <text evidence="8">The sequence shown here is derived from an EMBL/GenBank/DDBJ whole genome shotgun (WGS) entry which is preliminary data.</text>
</comment>
<feature type="transmembrane region" description="Helical" evidence="7">
    <location>
        <begin position="195"/>
        <end position="214"/>
    </location>
</feature>
<evidence type="ECO:0000256" key="3">
    <source>
        <dbReference type="ARBA" id="ARBA00022692"/>
    </source>
</evidence>
<feature type="transmembrane region" description="Helical" evidence="7">
    <location>
        <begin position="134"/>
        <end position="151"/>
    </location>
</feature>
<dbReference type="Pfam" id="PF06146">
    <property type="entry name" value="PsiE"/>
    <property type="match status" value="1"/>
</dbReference>
<keyword evidence="2" id="KW-1003">Cell membrane</keyword>
<evidence type="ECO:0000313" key="9">
    <source>
        <dbReference type="Proteomes" id="UP000006468"/>
    </source>
</evidence>
<dbReference type="EMBL" id="ADTV01000059">
    <property type="protein sequence ID" value="EFG83181.1"/>
    <property type="molecule type" value="Genomic_DNA"/>
</dbReference>
<dbReference type="Proteomes" id="UP000006468">
    <property type="component" value="Chromosome"/>
</dbReference>
<keyword evidence="4 7" id="KW-1133">Transmembrane helix</keyword>
<dbReference type="AlphaFoldDB" id="D5QIF5"/>
<accession>D5QIF5</accession>
<evidence type="ECO:0000256" key="7">
    <source>
        <dbReference type="SAM" id="Phobius"/>
    </source>
</evidence>
<evidence type="ECO:0000256" key="1">
    <source>
        <dbReference type="ARBA" id="ARBA00004651"/>
    </source>
</evidence>
<evidence type="ECO:0000256" key="4">
    <source>
        <dbReference type="ARBA" id="ARBA00022989"/>
    </source>
</evidence>
<dbReference type="GO" id="GO:0005886">
    <property type="term" value="C:plasma membrane"/>
    <property type="evidence" value="ECO:0007669"/>
    <property type="project" value="UniProtKB-SubCell"/>
</dbReference>
<keyword evidence="5 7" id="KW-0472">Membrane</keyword>
<dbReference type="InterPro" id="IPR020948">
    <property type="entry name" value="P_starv_induced_PsiE-like"/>
</dbReference>
<keyword evidence="3 7" id="KW-0812">Transmembrane</keyword>
<name>D5QIF5_NOVHA</name>
<feature type="region of interest" description="Disordered" evidence="6">
    <location>
        <begin position="223"/>
        <end position="257"/>
    </location>
</feature>
<dbReference type="HOGENOM" id="CLU_1080875_0_0_5"/>
<feature type="compositionally biased region" description="Polar residues" evidence="6">
    <location>
        <begin position="236"/>
        <end position="257"/>
    </location>
</feature>
<proteinExistence type="predicted"/>
<evidence type="ECO:0000256" key="2">
    <source>
        <dbReference type="ARBA" id="ARBA00022475"/>
    </source>
</evidence>
<evidence type="ECO:0008006" key="10">
    <source>
        <dbReference type="Google" id="ProtNLM"/>
    </source>
</evidence>
<organism evidence="8 9">
    <name type="scientific">Novacetimonas hansenii ATCC 23769</name>
    <dbReference type="NCBI Taxonomy" id="714995"/>
    <lineage>
        <taxon>Bacteria</taxon>
        <taxon>Pseudomonadati</taxon>
        <taxon>Pseudomonadota</taxon>
        <taxon>Alphaproteobacteria</taxon>
        <taxon>Acetobacterales</taxon>
        <taxon>Acetobacteraceae</taxon>
        <taxon>Novacetimonas</taxon>
    </lineage>
</organism>
<evidence type="ECO:0000256" key="5">
    <source>
        <dbReference type="ARBA" id="ARBA00023136"/>
    </source>
</evidence>